<dbReference type="InterPro" id="IPR015421">
    <property type="entry name" value="PyrdxlP-dep_Trfase_major"/>
</dbReference>
<dbReference type="InterPro" id="IPR051446">
    <property type="entry name" value="HTH_trans_reg/aminotransferase"/>
</dbReference>
<dbReference type="EMBL" id="AP027268">
    <property type="protein sequence ID" value="BDW93063.1"/>
    <property type="molecule type" value="Genomic_DNA"/>
</dbReference>
<dbReference type="SUPFAM" id="SSF53383">
    <property type="entry name" value="PLP-dependent transferases"/>
    <property type="match status" value="1"/>
</dbReference>
<organism evidence="1 2">
    <name type="scientific">Flagellimonas marinaquae</name>
    <dbReference type="NCBI Taxonomy" id="254955"/>
    <lineage>
        <taxon>Bacteria</taxon>
        <taxon>Pseudomonadati</taxon>
        <taxon>Bacteroidota</taxon>
        <taxon>Flavobacteriia</taxon>
        <taxon>Flavobacteriales</taxon>
        <taxon>Flavobacteriaceae</taxon>
        <taxon>Flagellimonas</taxon>
    </lineage>
</organism>
<dbReference type="PANTHER" id="PTHR46577:SF1">
    <property type="entry name" value="HTH-TYPE TRANSCRIPTIONAL REGULATORY PROTEIN GABR"/>
    <property type="match status" value="1"/>
</dbReference>
<name>A0AA48KNN9_9FLAO</name>
<protein>
    <recommendedName>
        <fullName evidence="3">PLP-dependent aminotransferase family protein</fullName>
    </recommendedName>
</protein>
<dbReference type="InterPro" id="IPR015424">
    <property type="entry name" value="PyrdxlP-dep_Trfase"/>
</dbReference>
<dbReference type="AlphaFoldDB" id="A0AA48KNN9"/>
<gene>
    <name evidence="1" type="ORF">MACH07_18950</name>
</gene>
<accession>A0AA48KNN9</accession>
<reference evidence="1 2" key="1">
    <citation type="submission" date="2023-01" db="EMBL/GenBank/DDBJ databases">
        <title>Complete genome sequence of Muricauda aquimarina strain IFOP_LL357.</title>
        <authorList>
            <person name="Gajardo G."/>
            <person name="Ueki S."/>
            <person name="Maruyama F."/>
        </authorList>
    </citation>
    <scope>NUCLEOTIDE SEQUENCE [LARGE SCALE GENOMIC DNA]</scope>
    <source>
        <strain evidence="1 2">IFOP_LL357</strain>
    </source>
</reference>
<proteinExistence type="predicted"/>
<sequence>MAHSLFKNLGALIQPAPVDDEGINLKGINCTNPKFVYTTPSCQYPTGVKMSMSRRFQLLNWAAVNETYIIEDDYNHEFSNWEKPLGSLFGMDLQERVVYLGTFNKLIHPSLRLGYIILPEQLIGPVSGLYQQSSRFVPRQDQKAMSAFIQKDYLNKHLRKVIDTAQHRKEYFVEQFNAILGDWFQLETSCLGLHLIAHIKKKQSDLYIEQKLMDQNIRVHALSRYYILPNDANGLVMGFCSVNQKQIKETIRKIGEIMGQL</sequence>
<evidence type="ECO:0000313" key="2">
    <source>
        <dbReference type="Proteomes" id="UP001330184"/>
    </source>
</evidence>
<dbReference type="Proteomes" id="UP001330184">
    <property type="component" value="Chromosome"/>
</dbReference>
<evidence type="ECO:0000313" key="1">
    <source>
        <dbReference type="EMBL" id="BDW93063.1"/>
    </source>
</evidence>
<dbReference type="Gene3D" id="3.40.640.10">
    <property type="entry name" value="Type I PLP-dependent aspartate aminotransferase-like (Major domain)"/>
    <property type="match status" value="1"/>
</dbReference>
<keyword evidence="2" id="KW-1185">Reference proteome</keyword>
<dbReference type="PANTHER" id="PTHR46577">
    <property type="entry name" value="HTH-TYPE TRANSCRIPTIONAL REGULATORY PROTEIN GABR"/>
    <property type="match status" value="1"/>
</dbReference>
<evidence type="ECO:0008006" key="3">
    <source>
        <dbReference type="Google" id="ProtNLM"/>
    </source>
</evidence>
<dbReference type="CDD" id="cd00609">
    <property type="entry name" value="AAT_like"/>
    <property type="match status" value="1"/>
</dbReference>